<keyword evidence="14" id="KW-1185">Reference proteome</keyword>
<dbReference type="InterPro" id="IPR013783">
    <property type="entry name" value="Ig-like_fold"/>
</dbReference>
<keyword evidence="9" id="KW-0482">Metalloprotease</keyword>
<dbReference type="SUPFAM" id="SSF55486">
    <property type="entry name" value="Metalloproteases ('zincins'), catalytic domain"/>
    <property type="match status" value="1"/>
</dbReference>
<evidence type="ECO:0000256" key="7">
    <source>
        <dbReference type="ARBA" id="ARBA00022801"/>
    </source>
</evidence>
<dbReference type="Proteomes" id="UP000273405">
    <property type="component" value="Unassembled WGS sequence"/>
</dbReference>
<dbReference type="GO" id="GO:0006508">
    <property type="term" value="P:proteolysis"/>
    <property type="evidence" value="ECO:0007669"/>
    <property type="project" value="UniProtKB-KW"/>
</dbReference>
<dbReference type="Pfam" id="PF22352">
    <property type="entry name" value="K319L-like_PKD"/>
    <property type="match status" value="1"/>
</dbReference>
<dbReference type="InterPro" id="IPR001842">
    <property type="entry name" value="Peptidase_M36"/>
</dbReference>
<reference evidence="14" key="1">
    <citation type="submission" date="2018-09" db="EMBL/GenBank/DDBJ databases">
        <authorList>
            <person name="Livingstone P.G."/>
            <person name="Whitworth D.E."/>
        </authorList>
    </citation>
    <scope>NUCLEOTIDE SEQUENCE [LARGE SCALE GENOMIC DNA]</scope>
    <source>
        <strain evidence="14">CA040B</strain>
    </source>
</reference>
<comment type="caution">
    <text evidence="13">The sequence shown here is derived from an EMBL/GenBank/DDBJ whole genome shotgun (WGS) entry which is preliminary data.</text>
</comment>
<dbReference type="Gene3D" id="3.10.170.10">
    <property type="match status" value="1"/>
</dbReference>
<comment type="cofactor">
    <cofactor evidence="1">
        <name>Zn(2+)</name>
        <dbReference type="ChEBI" id="CHEBI:29105"/>
    </cofactor>
</comment>
<keyword evidence="10" id="KW-0865">Zymogen</keyword>
<feature type="region of interest" description="Disordered" evidence="11">
    <location>
        <begin position="250"/>
        <end position="274"/>
    </location>
</feature>
<evidence type="ECO:0000256" key="11">
    <source>
        <dbReference type="SAM" id="MobiDB-lite"/>
    </source>
</evidence>
<evidence type="ECO:0000256" key="3">
    <source>
        <dbReference type="ARBA" id="ARBA00006006"/>
    </source>
</evidence>
<evidence type="ECO:0000256" key="10">
    <source>
        <dbReference type="ARBA" id="ARBA00023145"/>
    </source>
</evidence>
<dbReference type="CDD" id="cd04818">
    <property type="entry name" value="PA_subtilisin_1"/>
    <property type="match status" value="1"/>
</dbReference>
<evidence type="ECO:0000313" key="14">
    <source>
        <dbReference type="Proteomes" id="UP000273405"/>
    </source>
</evidence>
<dbReference type="InterPro" id="IPR003137">
    <property type="entry name" value="PA_domain"/>
</dbReference>
<evidence type="ECO:0000259" key="12">
    <source>
        <dbReference type="Pfam" id="PF02225"/>
    </source>
</evidence>
<evidence type="ECO:0000256" key="8">
    <source>
        <dbReference type="ARBA" id="ARBA00022833"/>
    </source>
</evidence>
<evidence type="ECO:0000256" key="4">
    <source>
        <dbReference type="ARBA" id="ARBA00022525"/>
    </source>
</evidence>
<feature type="domain" description="PA" evidence="12">
    <location>
        <begin position="481"/>
        <end position="559"/>
    </location>
</feature>
<comment type="similarity">
    <text evidence="3">Belongs to the peptidase M36 family.</text>
</comment>
<evidence type="ECO:0000256" key="9">
    <source>
        <dbReference type="ARBA" id="ARBA00023049"/>
    </source>
</evidence>
<evidence type="ECO:0000256" key="6">
    <source>
        <dbReference type="ARBA" id="ARBA00022723"/>
    </source>
</evidence>
<evidence type="ECO:0000256" key="2">
    <source>
        <dbReference type="ARBA" id="ARBA00004613"/>
    </source>
</evidence>
<keyword evidence="4" id="KW-0964">Secreted</keyword>
<keyword evidence="8" id="KW-0862">Zinc</keyword>
<evidence type="ECO:0000256" key="1">
    <source>
        <dbReference type="ARBA" id="ARBA00001947"/>
    </source>
</evidence>
<organism evidence="13 14">
    <name type="scientific">Corallococcus sicarius</name>
    <dbReference type="NCBI Taxonomy" id="2316726"/>
    <lineage>
        <taxon>Bacteria</taxon>
        <taxon>Pseudomonadati</taxon>
        <taxon>Myxococcota</taxon>
        <taxon>Myxococcia</taxon>
        <taxon>Myxococcales</taxon>
        <taxon>Cystobacterineae</taxon>
        <taxon>Myxococcaceae</taxon>
        <taxon>Corallococcus</taxon>
    </lineage>
</organism>
<dbReference type="EMBL" id="RAWG01000023">
    <property type="protein sequence ID" value="RKH46406.1"/>
    <property type="molecule type" value="Genomic_DNA"/>
</dbReference>
<name>A0A3A8NPX5_9BACT</name>
<dbReference type="SUPFAM" id="SSF52025">
    <property type="entry name" value="PA domain"/>
    <property type="match status" value="1"/>
</dbReference>
<protein>
    <submittedName>
        <fullName evidence="13">Peptidase</fullName>
    </submittedName>
</protein>
<dbReference type="Gene3D" id="1.10.390.10">
    <property type="entry name" value="Neutral Protease Domain 2"/>
    <property type="match status" value="1"/>
</dbReference>
<dbReference type="GO" id="GO:0005615">
    <property type="term" value="C:extracellular space"/>
    <property type="evidence" value="ECO:0007669"/>
    <property type="project" value="InterPro"/>
</dbReference>
<dbReference type="PANTHER" id="PTHR33478">
    <property type="entry name" value="EXTRACELLULAR METALLOPROTEINASE MEP"/>
    <property type="match status" value="1"/>
</dbReference>
<dbReference type="Gene3D" id="2.60.40.10">
    <property type="entry name" value="Immunoglobulins"/>
    <property type="match status" value="1"/>
</dbReference>
<evidence type="ECO:0000256" key="5">
    <source>
        <dbReference type="ARBA" id="ARBA00022670"/>
    </source>
</evidence>
<dbReference type="GO" id="GO:0008270">
    <property type="term" value="F:zinc ion binding"/>
    <property type="evidence" value="ECO:0007669"/>
    <property type="project" value="InterPro"/>
</dbReference>
<dbReference type="Gene3D" id="2.60.120.260">
    <property type="entry name" value="Galactose-binding domain-like"/>
    <property type="match status" value="1"/>
</dbReference>
<accession>A0A3A8NPX5</accession>
<comment type="subcellular location">
    <subcellularLocation>
        <location evidence="2">Secreted</location>
    </subcellularLocation>
</comment>
<proteinExistence type="inferred from homology"/>
<dbReference type="InterPro" id="IPR046450">
    <property type="entry name" value="PA_dom_sf"/>
</dbReference>
<feature type="compositionally biased region" description="Basic and acidic residues" evidence="11">
    <location>
        <begin position="251"/>
        <end position="262"/>
    </location>
</feature>
<sequence length="1311" mass="141099">MQGLTVTARDPERDVPTMVWARAGQPLPPLEAHTPQAAARAYLERHAALYRLSPEALGAAFVHRVHDTGQGGIIVFFRQRVGAIDVVRNELKVLMTRDLELVAITGSLHDGVGQALAEARGARSTFRGSPSQAVVGALGDLHGVSLAEDVAVEQVGAARADRQRFELAPGSTGRSAGISLVIPAEVRRVYFPTADRLVPAYSVELLAERAGEETRRGYEYVMDAESGGTLHRRNRISHDGHSYRVWADADGTPRDGPQKDFTPHPTGLPDETFEPGFELPRDISVEGRIHTGGVDPWLAPGATFTSGNNVSAYADHYNPDGYTEGTDVRALVSPGTRDFHYDYDTSLGALARPSQTHAAITSLFYTTNWLHDYFYASGFTEAAGNAQQENHGRGGLEGDALLAEAQNQGPNPRIRNNASIYVPKDGQSPRMEMYLWEMPELRSFRVASTDYATGRAEFGRQDFNLGPARLVLANDGTPGVFTGCTALTNDVTGAIVLADRGGGCSYELKAVTAQNAGAAGLIVLNHTPGAAPPDMFEADATLNPTLPVLSVSFEAGQALKALLGVGSVTGTMARIPGPERDGTIDNTIVAHEWGHLLHLRLVDCSEAQCGAQSEGWADFIALHMMVRQNDGFGYNGTYGVGGYAAYVTGDSPYHGIRRAPYSRDPTKNALRFRHISDEELLPVEHPLRDNGVLNSEFHNAGEIWASMLFDGYLALLDEARKPDSRFASFAEAKRRMADYVVAGMMLAPANPTFTEQRDALLMAARSWKPQDPRDMLLLAEAFARRGAGTCASAPPRRSQNFTEVKEGYQVQADLRFEFVKVDDGRRACDAEADGVLDAEEAGSLHLKVTNLGPVAATGVTLTVTSNRAGELSLPTGELSLPPVPPLDSIPLVIPIELASSPALPRDLELTLTPGGAGFCQGPLPQKHIIKLDHDLGSSTTDTVESPTTQWHLEVLKGGTDQRWQRVLAPNSTGDAANHVWFIKDGADFADTALITPRLTVVDAAPFKVTFDHRYRFAFDVNSQTGRKTFWTGGVIELTLDGGKTWEDVSRYLDPGYGGTLDSTTSNNLGGRQAYVAQNSAWPQMNTGNTLDFASQLSGKTVQLRFRFGSPWFAEAHGWEIDNITVSGVREAPFDAIVDDVGTCQPSANAGEDRLVESGASVTLHGSGSSTPVGRALTYSWRQLDGPPVELAESDTASPHYTGPNVSTETPMHFELSVGFGPFFAKDTVEIRVKPTEPQELLPPNVGGGGGCASAGAGRGPSSFPLWLAGTLSALAMARRRRARKSEARSQVPPEKREAPGARASRLATARR</sequence>
<keyword evidence="5" id="KW-0645">Protease</keyword>
<dbReference type="Pfam" id="PF02225">
    <property type="entry name" value="PA"/>
    <property type="match status" value="1"/>
</dbReference>
<keyword evidence="7" id="KW-0378">Hydrolase</keyword>
<feature type="region of interest" description="Disordered" evidence="11">
    <location>
        <begin position="1278"/>
        <end position="1311"/>
    </location>
</feature>
<evidence type="ECO:0000313" key="13">
    <source>
        <dbReference type="EMBL" id="RKH46406.1"/>
    </source>
</evidence>
<dbReference type="GO" id="GO:0004222">
    <property type="term" value="F:metalloendopeptidase activity"/>
    <property type="evidence" value="ECO:0007669"/>
    <property type="project" value="InterPro"/>
</dbReference>
<dbReference type="Pfam" id="PF02128">
    <property type="entry name" value="Peptidase_M36"/>
    <property type="match status" value="1"/>
</dbReference>
<dbReference type="Gene3D" id="3.50.30.30">
    <property type="match status" value="1"/>
</dbReference>
<gene>
    <name evidence="13" type="ORF">D7X12_05645</name>
</gene>
<dbReference type="InterPro" id="IPR050371">
    <property type="entry name" value="Fungal_virulence_M36"/>
</dbReference>
<dbReference type="PANTHER" id="PTHR33478:SF1">
    <property type="entry name" value="EXTRACELLULAR METALLOPROTEINASE MEP"/>
    <property type="match status" value="1"/>
</dbReference>
<dbReference type="InterPro" id="IPR027268">
    <property type="entry name" value="Peptidase_M4/M1_CTD_sf"/>
</dbReference>
<keyword evidence="6" id="KW-0479">Metal-binding</keyword>